<sequence>MAYRNRKRRADGRKRKMITYESEPQLGSDDMSDLSRDDSYPPTDTHIPRSDLVVVEAQIQQLKNIQNEIEIKVELPISNSNSAQHLVASQTLLYRAALKGDWKAVSALILHRSIACMEVTERGDRMLHIAAAAKQTAFVSNLVEHLVPSELELRNIYGETAFYVAARSEVVEIANVMYTKNRHLPRIENNSGMTPLEMAIFLRNRKMVEYLYRITRFEDLNAKKYMEILAATIHIDMYDIALEILNAVDKSILTSTAKVGSVLQVLAQKPLSKNHGIQGRIWERLVSIITTIPYIPYFKRLYSSLQMRRQARQLVMELWGIILTLPISNILEIIRKTEIFHAAAKIGNVEFLTLLSHSYPDLIWNFDSERNSIFHIAVTNRQEEVFSLIYHRGVRKDAIALLEDNKGNNILHLAGKKAPRSRLNIVSGPALQMQRELQWFKAVEKIVGPSYLQTKNIHKQTPRKLFTLEHEKLREDGEKWMKKTATSCMVVATLIATVVFAAAFTVPGGYKQEKGTPIFLNDGWFTVFVTSDAVAMFTSTASILTFLSLFTAQYREDDFLFSLPTKLMVGLVTLFASIVCMVVTFSATFFLVYKEEKHGTLPKVVAALGLLPITLYAMLNLKLWIALIHSTFFASRFMFRPRHNRLF</sequence>
<evidence type="ECO:0000256" key="2">
    <source>
        <dbReference type="SAM" id="Phobius"/>
    </source>
</evidence>
<keyword evidence="2" id="KW-0812">Transmembrane</keyword>
<keyword evidence="5" id="KW-1185">Reference proteome</keyword>
<comment type="caution">
    <text evidence="4">The sequence shown here is derived from an EMBL/GenBank/DDBJ whole genome shotgun (WGS) entry which is preliminary data.</text>
</comment>
<dbReference type="Pfam" id="PF13962">
    <property type="entry name" value="PGG"/>
    <property type="match status" value="1"/>
</dbReference>
<dbReference type="Gramene" id="OE9A043968T1">
    <property type="protein sequence ID" value="OE9A043968C1"/>
    <property type="gene ID" value="OE9A043968"/>
</dbReference>
<feature type="transmembrane region" description="Helical" evidence="2">
    <location>
        <begin position="613"/>
        <end position="639"/>
    </location>
</feature>
<gene>
    <name evidence="4" type="ORF">OLEA9_A043968</name>
</gene>
<dbReference type="InterPro" id="IPR036770">
    <property type="entry name" value="Ankyrin_rpt-contain_sf"/>
</dbReference>
<organism evidence="4 5">
    <name type="scientific">Olea europaea subsp. europaea</name>
    <dbReference type="NCBI Taxonomy" id="158383"/>
    <lineage>
        <taxon>Eukaryota</taxon>
        <taxon>Viridiplantae</taxon>
        <taxon>Streptophyta</taxon>
        <taxon>Embryophyta</taxon>
        <taxon>Tracheophyta</taxon>
        <taxon>Spermatophyta</taxon>
        <taxon>Magnoliopsida</taxon>
        <taxon>eudicotyledons</taxon>
        <taxon>Gunneridae</taxon>
        <taxon>Pentapetalae</taxon>
        <taxon>asterids</taxon>
        <taxon>lamiids</taxon>
        <taxon>Lamiales</taxon>
        <taxon>Oleaceae</taxon>
        <taxon>Oleeae</taxon>
        <taxon>Olea</taxon>
    </lineage>
</organism>
<accession>A0A8S0U1D5</accession>
<dbReference type="EMBL" id="CACTIH010007358">
    <property type="protein sequence ID" value="CAA3011106.1"/>
    <property type="molecule type" value="Genomic_DNA"/>
</dbReference>
<feature type="transmembrane region" description="Helical" evidence="2">
    <location>
        <begin position="484"/>
        <end position="504"/>
    </location>
</feature>
<dbReference type="InterPro" id="IPR026961">
    <property type="entry name" value="PGG_dom"/>
</dbReference>
<feature type="transmembrane region" description="Helical" evidence="2">
    <location>
        <begin position="524"/>
        <end position="550"/>
    </location>
</feature>
<dbReference type="Proteomes" id="UP000594638">
    <property type="component" value="Unassembled WGS sequence"/>
</dbReference>
<feature type="transmembrane region" description="Helical" evidence="2">
    <location>
        <begin position="571"/>
        <end position="593"/>
    </location>
</feature>
<protein>
    <submittedName>
        <fullName evidence="4">Ankyrin repeat-containing At5g02620-like</fullName>
    </submittedName>
</protein>
<dbReference type="InterPro" id="IPR002110">
    <property type="entry name" value="Ankyrin_rpt"/>
</dbReference>
<dbReference type="GO" id="GO:0016020">
    <property type="term" value="C:membrane"/>
    <property type="evidence" value="ECO:0007669"/>
    <property type="project" value="TreeGrafter"/>
</dbReference>
<dbReference type="PANTHER" id="PTHR24177:SF292">
    <property type="entry name" value="ANKYRIN REPEAT FAMILY PROTEIN-RELATED"/>
    <property type="match status" value="1"/>
</dbReference>
<dbReference type="OrthoDB" id="1921232at2759"/>
<dbReference type="PANTHER" id="PTHR24177">
    <property type="entry name" value="CASKIN"/>
    <property type="match status" value="1"/>
</dbReference>
<dbReference type="Gene3D" id="1.25.40.20">
    <property type="entry name" value="Ankyrin repeat-containing domain"/>
    <property type="match status" value="2"/>
</dbReference>
<dbReference type="SUPFAM" id="SSF48403">
    <property type="entry name" value="Ankyrin repeat"/>
    <property type="match status" value="1"/>
</dbReference>
<dbReference type="SMART" id="SM00248">
    <property type="entry name" value="ANK"/>
    <property type="match status" value="6"/>
</dbReference>
<feature type="region of interest" description="Disordered" evidence="1">
    <location>
        <begin position="1"/>
        <end position="47"/>
    </location>
</feature>
<evidence type="ECO:0000313" key="5">
    <source>
        <dbReference type="Proteomes" id="UP000594638"/>
    </source>
</evidence>
<feature type="domain" description="PGG" evidence="3">
    <location>
        <begin position="478"/>
        <end position="591"/>
    </location>
</feature>
<feature type="compositionally biased region" description="Basic residues" evidence="1">
    <location>
        <begin position="1"/>
        <end position="17"/>
    </location>
</feature>
<name>A0A8S0U1D5_OLEEU</name>
<evidence type="ECO:0000313" key="4">
    <source>
        <dbReference type="EMBL" id="CAA3011106.1"/>
    </source>
</evidence>
<keyword evidence="2" id="KW-0472">Membrane</keyword>
<evidence type="ECO:0000259" key="3">
    <source>
        <dbReference type="Pfam" id="PF13962"/>
    </source>
</evidence>
<reference evidence="4 5" key="1">
    <citation type="submission" date="2019-12" db="EMBL/GenBank/DDBJ databases">
        <authorList>
            <person name="Alioto T."/>
            <person name="Alioto T."/>
            <person name="Gomez Garrido J."/>
        </authorList>
    </citation>
    <scope>NUCLEOTIDE SEQUENCE [LARGE SCALE GENOMIC DNA]</scope>
</reference>
<evidence type="ECO:0000256" key="1">
    <source>
        <dbReference type="SAM" id="MobiDB-lite"/>
    </source>
</evidence>
<dbReference type="Pfam" id="PF12796">
    <property type="entry name" value="Ank_2"/>
    <property type="match status" value="1"/>
</dbReference>
<keyword evidence="2" id="KW-1133">Transmembrane helix</keyword>
<dbReference type="AlphaFoldDB" id="A0A8S0U1D5"/>
<proteinExistence type="predicted"/>